<dbReference type="PANTHER" id="PTHR43798">
    <property type="entry name" value="MONOACYLGLYCEROL LIPASE"/>
    <property type="match status" value="1"/>
</dbReference>
<evidence type="ECO:0000313" key="3">
    <source>
        <dbReference type="Proteomes" id="UP000772434"/>
    </source>
</evidence>
<evidence type="ECO:0000259" key="1">
    <source>
        <dbReference type="Pfam" id="PF00561"/>
    </source>
</evidence>
<keyword evidence="3" id="KW-1185">Reference proteome</keyword>
<protein>
    <submittedName>
        <fullName evidence="2">Alpha/beta-hydrolase</fullName>
    </submittedName>
</protein>
<organism evidence="2 3">
    <name type="scientific">Rhodocollybia butyracea</name>
    <dbReference type="NCBI Taxonomy" id="206335"/>
    <lineage>
        <taxon>Eukaryota</taxon>
        <taxon>Fungi</taxon>
        <taxon>Dikarya</taxon>
        <taxon>Basidiomycota</taxon>
        <taxon>Agaricomycotina</taxon>
        <taxon>Agaricomycetes</taxon>
        <taxon>Agaricomycetidae</taxon>
        <taxon>Agaricales</taxon>
        <taxon>Marasmiineae</taxon>
        <taxon>Omphalotaceae</taxon>
        <taxon>Rhodocollybia</taxon>
    </lineage>
</organism>
<name>A0A9P5QAY4_9AGAR</name>
<feature type="domain" description="AB hydrolase-1" evidence="1">
    <location>
        <begin position="36"/>
        <end position="143"/>
    </location>
</feature>
<dbReference type="InterPro" id="IPR050266">
    <property type="entry name" value="AB_hydrolase_sf"/>
</dbReference>
<evidence type="ECO:0000313" key="2">
    <source>
        <dbReference type="EMBL" id="KAF9078716.1"/>
    </source>
</evidence>
<dbReference type="EMBL" id="JADNRY010000001">
    <property type="protein sequence ID" value="KAF9078716.1"/>
    <property type="molecule type" value="Genomic_DNA"/>
</dbReference>
<dbReference type="SUPFAM" id="SSF53474">
    <property type="entry name" value="alpha/beta-Hydrolases"/>
    <property type="match status" value="1"/>
</dbReference>
<dbReference type="Gene3D" id="3.40.50.1820">
    <property type="entry name" value="alpha/beta hydrolase"/>
    <property type="match status" value="1"/>
</dbReference>
<dbReference type="Pfam" id="PF00561">
    <property type="entry name" value="Abhydrolase_1"/>
    <property type="match status" value="1"/>
</dbReference>
<dbReference type="GO" id="GO:0016020">
    <property type="term" value="C:membrane"/>
    <property type="evidence" value="ECO:0007669"/>
    <property type="project" value="TreeGrafter"/>
</dbReference>
<accession>A0A9P5QAY4</accession>
<sequence>MPHVQLDAAVAGPLKCHYNISTPTESSAKSIDSHLPTLLFIHGPFIAQETFVAQFNDPNLRRFNLVAFDLRLHGFTEGTVPDNYNPCIAAQDIVLLMDALKLPSSHIFGLSMGSMIALQLAIDHPSRVVSLFLLSPLGLAEPKEVAEGRQAICDAWIEGNSGEQPDEELKSYAVEGGMELVSRDRHSSIMEALLTNVMPQAMTNWDKSHLREYRIATFDFMAKRQPLTKSELAQIKVPVKLVHCLGDVAYPVEYSSEFFRLLEDAGVNVSLDTIPDASHFGCCEDAHLLNPILHDFIMKNVKTEVPDPVEGVSSPWNEALSWEQLQSSFGEEFIVSGIFSGMRRT</sequence>
<dbReference type="InterPro" id="IPR000073">
    <property type="entry name" value="AB_hydrolase_1"/>
</dbReference>
<dbReference type="PANTHER" id="PTHR43798:SF33">
    <property type="entry name" value="HYDROLASE, PUTATIVE (AFU_ORTHOLOGUE AFUA_2G14860)-RELATED"/>
    <property type="match status" value="1"/>
</dbReference>
<dbReference type="AlphaFoldDB" id="A0A9P5QAY4"/>
<dbReference type="InterPro" id="IPR029058">
    <property type="entry name" value="AB_hydrolase_fold"/>
</dbReference>
<gene>
    <name evidence="2" type="ORF">BDP27DRAFT_1441112</name>
</gene>
<proteinExistence type="predicted"/>
<dbReference type="OrthoDB" id="19657at2759"/>
<comment type="caution">
    <text evidence="2">The sequence shown here is derived from an EMBL/GenBank/DDBJ whole genome shotgun (WGS) entry which is preliminary data.</text>
</comment>
<dbReference type="Proteomes" id="UP000772434">
    <property type="component" value="Unassembled WGS sequence"/>
</dbReference>
<reference evidence="2" key="1">
    <citation type="submission" date="2020-11" db="EMBL/GenBank/DDBJ databases">
        <authorList>
            <consortium name="DOE Joint Genome Institute"/>
            <person name="Ahrendt S."/>
            <person name="Riley R."/>
            <person name="Andreopoulos W."/>
            <person name="Labutti K."/>
            <person name="Pangilinan J."/>
            <person name="Ruiz-Duenas F.J."/>
            <person name="Barrasa J.M."/>
            <person name="Sanchez-Garcia M."/>
            <person name="Camarero S."/>
            <person name="Miyauchi S."/>
            <person name="Serrano A."/>
            <person name="Linde D."/>
            <person name="Babiker R."/>
            <person name="Drula E."/>
            <person name="Ayuso-Fernandez I."/>
            <person name="Pacheco R."/>
            <person name="Padilla G."/>
            <person name="Ferreira P."/>
            <person name="Barriuso J."/>
            <person name="Kellner H."/>
            <person name="Castanera R."/>
            <person name="Alfaro M."/>
            <person name="Ramirez L."/>
            <person name="Pisabarro A.G."/>
            <person name="Kuo A."/>
            <person name="Tritt A."/>
            <person name="Lipzen A."/>
            <person name="He G."/>
            <person name="Yan M."/>
            <person name="Ng V."/>
            <person name="Cullen D."/>
            <person name="Martin F."/>
            <person name="Rosso M.-N."/>
            <person name="Henrissat B."/>
            <person name="Hibbett D."/>
            <person name="Martinez A.T."/>
            <person name="Grigoriev I.V."/>
        </authorList>
    </citation>
    <scope>NUCLEOTIDE SEQUENCE</scope>
    <source>
        <strain evidence="2">AH 40177</strain>
    </source>
</reference>